<keyword evidence="1" id="KW-0732">Signal</keyword>
<organism evidence="2 3">
    <name type="scientific">Nocardia camponoti</name>
    <dbReference type="NCBI Taxonomy" id="1616106"/>
    <lineage>
        <taxon>Bacteria</taxon>
        <taxon>Bacillati</taxon>
        <taxon>Actinomycetota</taxon>
        <taxon>Actinomycetes</taxon>
        <taxon>Mycobacteriales</taxon>
        <taxon>Nocardiaceae</taxon>
        <taxon>Nocardia</taxon>
    </lineage>
</organism>
<dbReference type="AlphaFoldDB" id="A0A917VDT5"/>
<sequence length="146" mass="15526">MSLGRRHAMWLVALLATAACATDPAGSPEVRHDLAPLIKRYPQLGTPDSATWMAWDNGDGRTVGLTTTWIQAVITLREETAAALRSAHALAPTQPYEMKPEIREATPPGTYLSAPTLNAAFSTLGWPSAAFLSADTPALIVLTVSS</sequence>
<feature type="signal peptide" evidence="1">
    <location>
        <begin position="1"/>
        <end position="21"/>
    </location>
</feature>
<reference evidence="2" key="1">
    <citation type="journal article" date="2014" name="Int. J. Syst. Evol. Microbiol.">
        <title>Complete genome sequence of Corynebacterium casei LMG S-19264T (=DSM 44701T), isolated from a smear-ripened cheese.</title>
        <authorList>
            <consortium name="US DOE Joint Genome Institute (JGI-PGF)"/>
            <person name="Walter F."/>
            <person name="Albersmeier A."/>
            <person name="Kalinowski J."/>
            <person name="Ruckert C."/>
        </authorList>
    </citation>
    <scope>NUCLEOTIDE SEQUENCE</scope>
    <source>
        <strain evidence="2">CGMCC 4.7278</strain>
    </source>
</reference>
<accession>A0A917VDT5</accession>
<comment type="caution">
    <text evidence="2">The sequence shown here is derived from an EMBL/GenBank/DDBJ whole genome shotgun (WGS) entry which is preliminary data.</text>
</comment>
<evidence type="ECO:0000313" key="3">
    <source>
        <dbReference type="Proteomes" id="UP000612956"/>
    </source>
</evidence>
<gene>
    <name evidence="2" type="ORF">GCM10011591_43710</name>
</gene>
<keyword evidence="3" id="KW-1185">Reference proteome</keyword>
<name>A0A917VDT5_9NOCA</name>
<dbReference type="Proteomes" id="UP000612956">
    <property type="component" value="Unassembled WGS sequence"/>
</dbReference>
<protein>
    <submittedName>
        <fullName evidence="2">Uncharacterized protein</fullName>
    </submittedName>
</protein>
<proteinExistence type="predicted"/>
<reference evidence="2" key="2">
    <citation type="submission" date="2020-09" db="EMBL/GenBank/DDBJ databases">
        <authorList>
            <person name="Sun Q."/>
            <person name="Zhou Y."/>
        </authorList>
    </citation>
    <scope>NUCLEOTIDE SEQUENCE</scope>
    <source>
        <strain evidence="2">CGMCC 4.7278</strain>
    </source>
</reference>
<dbReference type="RefSeq" id="WP_188830913.1">
    <property type="nucleotide sequence ID" value="NZ_BMMW01000005.1"/>
</dbReference>
<dbReference type="EMBL" id="BMMW01000005">
    <property type="protein sequence ID" value="GGK66821.1"/>
    <property type="molecule type" value="Genomic_DNA"/>
</dbReference>
<dbReference type="PROSITE" id="PS51257">
    <property type="entry name" value="PROKAR_LIPOPROTEIN"/>
    <property type="match status" value="1"/>
</dbReference>
<evidence type="ECO:0000313" key="2">
    <source>
        <dbReference type="EMBL" id="GGK66821.1"/>
    </source>
</evidence>
<feature type="chain" id="PRO_5038012313" evidence="1">
    <location>
        <begin position="22"/>
        <end position="146"/>
    </location>
</feature>
<evidence type="ECO:0000256" key="1">
    <source>
        <dbReference type="SAM" id="SignalP"/>
    </source>
</evidence>